<gene>
    <name evidence="3" type="ORF">RS694_16920</name>
</gene>
<dbReference type="GO" id="GO:0016020">
    <property type="term" value="C:membrane"/>
    <property type="evidence" value="ECO:0007669"/>
    <property type="project" value="InterPro"/>
</dbReference>
<dbReference type="EMBL" id="CP019239">
    <property type="protein sequence ID" value="APW44050.1"/>
    <property type="molecule type" value="Genomic_DNA"/>
</dbReference>
<dbReference type="SUPFAM" id="SSF103481">
    <property type="entry name" value="Multidrug resistance efflux transporter EmrE"/>
    <property type="match status" value="2"/>
</dbReference>
<dbReference type="eggNOG" id="COG0697">
    <property type="taxonomic scope" value="Bacteria"/>
</dbReference>
<feature type="transmembrane region" description="Helical" evidence="1">
    <location>
        <begin position="97"/>
        <end position="115"/>
    </location>
</feature>
<feature type="transmembrane region" description="Helical" evidence="1">
    <location>
        <begin position="154"/>
        <end position="176"/>
    </location>
</feature>
<sequence length="298" mass="31256">MSWSYDWLALGAASCWALTSVLSAPQARHLGAIAFTRWRMLLVFCMLLPVVLFTGSWHSMTLAQAAVLAFSGLIGIFVGDTALFAAMNRLGPRRTGVLFATHALFSALMGFALLDERMGAQAMLGGALVVGGVMTAVAWGSHKDESHAWETVRGPWLLGVALGLLAALCQALGSLIAKPVMVTGVDPVAATVLRVAATSVAHFVLLWVGFAPARAQQAPTHRVLSLVALSGFIGMGLGMSLILLALQHGDVGMVGILSSVSPVLVLPLLWWRLGRAPAQGAWLGAGLTVFGTVLVLVR</sequence>
<feature type="transmembrane region" description="Helical" evidence="1">
    <location>
        <begin position="33"/>
        <end position="53"/>
    </location>
</feature>
<keyword evidence="1" id="KW-1133">Transmembrane helix</keyword>
<feature type="domain" description="EamA" evidence="2">
    <location>
        <begin position="158"/>
        <end position="296"/>
    </location>
</feature>
<protein>
    <submittedName>
        <fullName evidence="3">EamA family transporter</fullName>
    </submittedName>
</protein>
<feature type="transmembrane region" description="Helical" evidence="1">
    <location>
        <begin position="253"/>
        <end position="273"/>
    </location>
</feature>
<feature type="transmembrane region" description="Helical" evidence="1">
    <location>
        <begin position="223"/>
        <end position="246"/>
    </location>
</feature>
<dbReference type="STRING" id="1484693.RS694_16920"/>
<dbReference type="InterPro" id="IPR037185">
    <property type="entry name" value="EmrE-like"/>
</dbReference>
<keyword evidence="1" id="KW-0472">Membrane</keyword>
<dbReference type="KEGG" id="rsb:RS694_16920"/>
<dbReference type="Pfam" id="PF00892">
    <property type="entry name" value="EamA"/>
    <property type="match status" value="2"/>
</dbReference>
<evidence type="ECO:0000313" key="3">
    <source>
        <dbReference type="EMBL" id="APW44050.1"/>
    </source>
</evidence>
<accession>A0A1P8KDC9</accession>
<evidence type="ECO:0000259" key="2">
    <source>
        <dbReference type="Pfam" id="PF00892"/>
    </source>
</evidence>
<keyword evidence="1" id="KW-0812">Transmembrane</keyword>
<feature type="transmembrane region" description="Helical" evidence="1">
    <location>
        <begin position="188"/>
        <end position="211"/>
    </location>
</feature>
<proteinExistence type="predicted"/>
<dbReference type="RefSeq" id="WP_029708504.1">
    <property type="nucleotide sequence ID" value="NZ_CP019239.1"/>
</dbReference>
<name>A0A1P8KDC9_9BURK</name>
<keyword evidence="4" id="KW-1185">Reference proteome</keyword>
<organism evidence="3 4">
    <name type="scientific">Rhodoferax saidenbachensis</name>
    <dbReference type="NCBI Taxonomy" id="1484693"/>
    <lineage>
        <taxon>Bacteria</taxon>
        <taxon>Pseudomonadati</taxon>
        <taxon>Pseudomonadota</taxon>
        <taxon>Betaproteobacteria</taxon>
        <taxon>Burkholderiales</taxon>
        <taxon>Comamonadaceae</taxon>
        <taxon>Rhodoferax</taxon>
    </lineage>
</organism>
<dbReference type="PANTHER" id="PTHR22911">
    <property type="entry name" value="ACYL-MALONYL CONDENSING ENZYME-RELATED"/>
    <property type="match status" value="1"/>
</dbReference>
<feature type="transmembrane region" description="Helical" evidence="1">
    <location>
        <begin position="65"/>
        <end position="85"/>
    </location>
</feature>
<feature type="transmembrane region" description="Helical" evidence="1">
    <location>
        <begin position="122"/>
        <end position="142"/>
    </location>
</feature>
<evidence type="ECO:0000313" key="4">
    <source>
        <dbReference type="Proteomes" id="UP000186110"/>
    </source>
</evidence>
<dbReference type="InterPro" id="IPR000620">
    <property type="entry name" value="EamA_dom"/>
</dbReference>
<feature type="transmembrane region" description="Helical" evidence="1">
    <location>
        <begin position="279"/>
        <end position="297"/>
    </location>
</feature>
<feature type="domain" description="EamA" evidence="2">
    <location>
        <begin position="5"/>
        <end position="135"/>
    </location>
</feature>
<dbReference type="AlphaFoldDB" id="A0A1P8KDC9"/>
<reference evidence="3 4" key="1">
    <citation type="submission" date="2017-01" db="EMBL/GenBank/DDBJ databases">
        <authorList>
            <person name="Mah S.A."/>
            <person name="Swanson W.J."/>
            <person name="Moy G.W."/>
            <person name="Vacquier V.D."/>
        </authorList>
    </citation>
    <scope>NUCLEOTIDE SEQUENCE [LARGE SCALE GENOMIC DNA]</scope>
    <source>
        <strain evidence="3 4">DSM 22694</strain>
    </source>
</reference>
<evidence type="ECO:0000256" key="1">
    <source>
        <dbReference type="SAM" id="Phobius"/>
    </source>
</evidence>
<dbReference type="Proteomes" id="UP000186110">
    <property type="component" value="Chromosome"/>
</dbReference>
<dbReference type="PANTHER" id="PTHR22911:SF137">
    <property type="entry name" value="SOLUTE CARRIER FAMILY 35 MEMBER G2-RELATED"/>
    <property type="match status" value="1"/>
</dbReference>